<proteinExistence type="predicted"/>
<dbReference type="InParanoid" id="Q24F44"/>
<keyword evidence="1" id="KW-0812">Transmembrane</keyword>
<accession>Q24F44</accession>
<gene>
    <name evidence="2" type="ORF">TTHERM_01467290</name>
</gene>
<sequence length="642" mass="75322">MLMSFSIVAIVLSYLVYLMLLLFNSKIDPKFRSQIFITDETTEVSLQDDLLAFHFQYTKQITLDAYQKQMNKTYLVPVAYFFYYGENTTTIQLNITKCSNSDLQDYSCIDYSNVLNYTLMQNGKQNVQTKIYLLIFACPTINDFKTTVPDNCASQDEINDFVNSEQAGLNLKLYTSQYNTTSQQNQVNYFTKLLYSYSGQLVLSTVYAQQQVTQISQGLIIQQQSQYSSPINYNLQNNISIQQENDALVEVELQMDQVVQQISIQFSTIPEILAQVNSVYALLLTFGFIFRSFSQKEILKEFFFVFLSNMYQDTYQKLLQSSKLIEEKPQSQLIRQNTEELTDEQEKFEKERSQNLFVPSFLSKFKIHIEKSQSNDFVVTNEKDQIQITENSKNNDQFFTTDREQSNQQSNSIFSKQTNLMQRISLGEQKDNQSRQTQLSKFKNSQLENCNEISNLSNNIINQNLNIKVSSDKNYEHLVQKLRNIQDAKIFEKAKKFIFSKRPQFKCPKFSDLWNKKKKEKVETFEFQSHKNKIEQQIYKQLSILDLYKDFLFIKKSIMMLLSKEQLAVMHLVGYSSEYQTDQKLSISNNKSYLEQQQDILNSQDLQSKYVQSFFQKFQKKIDIDESSEIDKRIISSTIKKQ</sequence>
<feature type="transmembrane region" description="Helical" evidence="1">
    <location>
        <begin position="6"/>
        <end position="23"/>
    </location>
</feature>
<dbReference type="HOGENOM" id="CLU_013044_2_1_1"/>
<dbReference type="KEGG" id="tet:TTHERM_01467290"/>
<evidence type="ECO:0000313" key="2">
    <source>
        <dbReference type="EMBL" id="EAS06398.2"/>
    </source>
</evidence>
<dbReference type="FunCoup" id="Q24F44">
    <property type="interactions" value="9"/>
</dbReference>
<evidence type="ECO:0000256" key="1">
    <source>
        <dbReference type="SAM" id="Phobius"/>
    </source>
</evidence>
<keyword evidence="3" id="KW-1185">Reference proteome</keyword>
<reference evidence="3" key="1">
    <citation type="journal article" date="2006" name="PLoS Biol.">
        <title>Macronuclear genome sequence of the ciliate Tetrahymena thermophila, a model eukaryote.</title>
        <authorList>
            <person name="Eisen J.A."/>
            <person name="Coyne R.S."/>
            <person name="Wu M."/>
            <person name="Wu D."/>
            <person name="Thiagarajan M."/>
            <person name="Wortman J.R."/>
            <person name="Badger J.H."/>
            <person name="Ren Q."/>
            <person name="Amedeo P."/>
            <person name="Jones K.M."/>
            <person name="Tallon L.J."/>
            <person name="Delcher A.L."/>
            <person name="Salzberg S.L."/>
            <person name="Silva J.C."/>
            <person name="Haas B.J."/>
            <person name="Majoros W.H."/>
            <person name="Farzad M."/>
            <person name="Carlton J.M."/>
            <person name="Smith R.K. Jr."/>
            <person name="Garg J."/>
            <person name="Pearlman R.E."/>
            <person name="Karrer K.M."/>
            <person name="Sun L."/>
            <person name="Manning G."/>
            <person name="Elde N.C."/>
            <person name="Turkewitz A.P."/>
            <person name="Asai D.J."/>
            <person name="Wilkes D.E."/>
            <person name="Wang Y."/>
            <person name="Cai H."/>
            <person name="Collins K."/>
            <person name="Stewart B.A."/>
            <person name="Lee S.R."/>
            <person name="Wilamowska K."/>
            <person name="Weinberg Z."/>
            <person name="Ruzzo W.L."/>
            <person name="Wloga D."/>
            <person name="Gaertig J."/>
            <person name="Frankel J."/>
            <person name="Tsao C.-C."/>
            <person name="Gorovsky M.A."/>
            <person name="Keeling P.J."/>
            <person name="Waller R.F."/>
            <person name="Patron N.J."/>
            <person name="Cherry J.M."/>
            <person name="Stover N.A."/>
            <person name="Krieger C.J."/>
            <person name="del Toro C."/>
            <person name="Ryder H.F."/>
            <person name="Williamson S.C."/>
            <person name="Barbeau R.A."/>
            <person name="Hamilton E.P."/>
            <person name="Orias E."/>
        </authorList>
    </citation>
    <scope>NUCLEOTIDE SEQUENCE [LARGE SCALE GENOMIC DNA]</scope>
    <source>
        <strain evidence="3">SB210</strain>
    </source>
</reference>
<dbReference type="EMBL" id="GG662296">
    <property type="protein sequence ID" value="EAS06398.2"/>
    <property type="molecule type" value="Genomic_DNA"/>
</dbReference>
<organism evidence="2 3">
    <name type="scientific">Tetrahymena thermophila (strain SB210)</name>
    <dbReference type="NCBI Taxonomy" id="312017"/>
    <lineage>
        <taxon>Eukaryota</taxon>
        <taxon>Sar</taxon>
        <taxon>Alveolata</taxon>
        <taxon>Ciliophora</taxon>
        <taxon>Intramacronucleata</taxon>
        <taxon>Oligohymenophorea</taxon>
        <taxon>Hymenostomatida</taxon>
        <taxon>Tetrahymenina</taxon>
        <taxon>Tetrahymenidae</taxon>
        <taxon>Tetrahymena</taxon>
    </lineage>
</organism>
<dbReference type="OrthoDB" id="302623at2759"/>
<keyword evidence="1" id="KW-1133">Transmembrane helix</keyword>
<keyword evidence="1" id="KW-0472">Membrane</keyword>
<dbReference type="AlphaFoldDB" id="Q24F44"/>
<name>Q24F44_TETTS</name>
<dbReference type="RefSeq" id="XP_001026643.2">
    <property type="nucleotide sequence ID" value="XM_001026643.2"/>
</dbReference>
<dbReference type="GeneID" id="7837215"/>
<evidence type="ECO:0000313" key="3">
    <source>
        <dbReference type="Proteomes" id="UP000009168"/>
    </source>
</evidence>
<dbReference type="Proteomes" id="UP000009168">
    <property type="component" value="Unassembled WGS sequence"/>
</dbReference>
<protein>
    <submittedName>
        <fullName evidence="2">AMP-binding enzyme family protein</fullName>
    </submittedName>
</protein>